<dbReference type="Pfam" id="PF00498">
    <property type="entry name" value="FHA"/>
    <property type="match status" value="1"/>
</dbReference>
<feature type="compositionally biased region" description="Polar residues" evidence="1">
    <location>
        <begin position="175"/>
        <end position="190"/>
    </location>
</feature>
<dbReference type="SMART" id="SM00240">
    <property type="entry name" value="FHA"/>
    <property type="match status" value="1"/>
</dbReference>
<gene>
    <name evidence="4" type="ORF">BCR34DRAFT_316310</name>
</gene>
<feature type="compositionally biased region" description="Basic and acidic residues" evidence="1">
    <location>
        <begin position="273"/>
        <end position="284"/>
    </location>
</feature>
<proteinExistence type="predicted"/>
<feature type="domain" description="FHA" evidence="3">
    <location>
        <begin position="34"/>
        <end position="97"/>
    </location>
</feature>
<keyword evidence="2" id="KW-1133">Transmembrane helix</keyword>
<comment type="caution">
    <text evidence="4">The sequence shown here is derived from an EMBL/GenBank/DDBJ whole genome shotgun (WGS) entry which is preliminary data.</text>
</comment>
<dbReference type="InterPro" id="IPR000253">
    <property type="entry name" value="FHA_dom"/>
</dbReference>
<feature type="region of interest" description="Disordered" evidence="1">
    <location>
        <begin position="140"/>
        <end position="352"/>
    </location>
</feature>
<dbReference type="InterPro" id="IPR008984">
    <property type="entry name" value="SMAD_FHA_dom_sf"/>
</dbReference>
<evidence type="ECO:0000313" key="5">
    <source>
        <dbReference type="Proteomes" id="UP000193144"/>
    </source>
</evidence>
<keyword evidence="2" id="KW-0812">Transmembrane</keyword>
<name>A0A1Y1ZN62_9PLEO</name>
<feature type="compositionally biased region" description="Acidic residues" evidence="1">
    <location>
        <begin position="161"/>
        <end position="170"/>
    </location>
</feature>
<accession>A0A1Y1ZN62</accession>
<evidence type="ECO:0000313" key="4">
    <source>
        <dbReference type="EMBL" id="ORY11689.1"/>
    </source>
</evidence>
<keyword evidence="2" id="KW-0472">Membrane</keyword>
<evidence type="ECO:0000259" key="3">
    <source>
        <dbReference type="PROSITE" id="PS50006"/>
    </source>
</evidence>
<feature type="compositionally biased region" description="Acidic residues" evidence="1">
    <location>
        <begin position="193"/>
        <end position="221"/>
    </location>
</feature>
<dbReference type="PANTHER" id="PTHR15715:SF37">
    <property type="entry name" value="LD47843P"/>
    <property type="match status" value="1"/>
</dbReference>
<dbReference type="AlphaFoldDB" id="A0A1Y1ZN62"/>
<feature type="compositionally biased region" description="Basic and acidic residues" evidence="1">
    <location>
        <begin position="336"/>
        <end position="352"/>
    </location>
</feature>
<dbReference type="STRING" id="1231657.A0A1Y1ZN62"/>
<keyword evidence="5" id="KW-1185">Reference proteome</keyword>
<evidence type="ECO:0000256" key="2">
    <source>
        <dbReference type="SAM" id="Phobius"/>
    </source>
</evidence>
<dbReference type="Proteomes" id="UP000193144">
    <property type="component" value="Unassembled WGS sequence"/>
</dbReference>
<dbReference type="OrthoDB" id="4096268at2759"/>
<feature type="compositionally biased region" description="Basic and acidic residues" evidence="1">
    <location>
        <begin position="532"/>
        <end position="557"/>
    </location>
</feature>
<dbReference type="PANTHER" id="PTHR15715">
    <property type="entry name" value="CENTROSOMAL PROTEIN OF 170 KDA"/>
    <property type="match status" value="1"/>
</dbReference>
<protein>
    <recommendedName>
        <fullName evidence="3">FHA domain-containing protein</fullName>
    </recommendedName>
</protein>
<dbReference type="Gene3D" id="2.60.200.20">
    <property type="match status" value="1"/>
</dbReference>
<organism evidence="4 5">
    <name type="scientific">Clohesyomyces aquaticus</name>
    <dbReference type="NCBI Taxonomy" id="1231657"/>
    <lineage>
        <taxon>Eukaryota</taxon>
        <taxon>Fungi</taxon>
        <taxon>Dikarya</taxon>
        <taxon>Ascomycota</taxon>
        <taxon>Pezizomycotina</taxon>
        <taxon>Dothideomycetes</taxon>
        <taxon>Pleosporomycetidae</taxon>
        <taxon>Pleosporales</taxon>
        <taxon>Lindgomycetaceae</taxon>
        <taxon>Clohesyomyces</taxon>
    </lineage>
</organism>
<feature type="region of interest" description="Disordered" evidence="1">
    <location>
        <begin position="530"/>
        <end position="612"/>
    </location>
</feature>
<dbReference type="InterPro" id="IPR051176">
    <property type="entry name" value="Cent_Immune-Sig_Mod"/>
</dbReference>
<dbReference type="SUPFAM" id="SSF49879">
    <property type="entry name" value="SMAD/FHA domain"/>
    <property type="match status" value="1"/>
</dbReference>
<feature type="transmembrane region" description="Helical" evidence="2">
    <location>
        <begin position="670"/>
        <end position="691"/>
    </location>
</feature>
<dbReference type="GO" id="GO:0005737">
    <property type="term" value="C:cytoplasm"/>
    <property type="evidence" value="ECO:0007669"/>
    <property type="project" value="TreeGrafter"/>
</dbReference>
<dbReference type="EMBL" id="MCFA01000058">
    <property type="protein sequence ID" value="ORY11689.1"/>
    <property type="molecule type" value="Genomic_DNA"/>
</dbReference>
<dbReference type="PROSITE" id="PS50006">
    <property type="entry name" value="FHA_DOMAIN"/>
    <property type="match status" value="1"/>
</dbReference>
<sequence>MSAPNPTIEVTLKSVGNDDDFPERKLLLGPNTRIPIGRSSKSAHKNLFATVDNLYIDSPVISREHAVLSSDTSLGIPEVYIKDKGSMHGTTVNQMLLPSDREHKLNNGDTVQFGADVMRDTDSFFAKKYRFESRLLPVKAKTPLPSGPLFPTSFTVPDTTSSDEEEDAEDETKSMSSPSRPGYGSQTNPVNVDDYEDDVPAEFLDFDEEEDKDDLEVEAEEEPLRGRGAGGKCLVTTNKTEEEAAAEKPKEKSLSPERPSIITFQPTPAVPAKEPEPLSKRDISPEAQNSDEEEDVYPDLPRRAESVMSSLVDDDSEDSMEAHMSEDDSDVASNDGSEHSDDSGVKEDLDTIRRLKMEEMLKHAQEKHVDVCRSSSTMHASSSQASPVVIAQARPSSPPAIFGYKPYPEPEKSYSARAIEAEKTMFDLFSEGPYSDSVIPASPAPPRPTAPAQLAWAVPPSAIPGTASDFGQLHHHNPWFDDSSSLHGHSTYSLPGPSEGFHSFNRTETFSSPNYFPSPRPYMVHIPALFPENKDNTPAKPEESQVKRLQTPEEPKRRGFPTPPTAVQEERTASSPPTRRTKVSIPEIVEDNSEEQHEQPPTPTSMKGLKRKADAVEDTEVTDTALSAAMESLVPEAAVTTEVAAPAVTNAVSSATERPKKRLRTALANAGYLATGIAIGAVGAFGALLALPDSYLQ</sequence>
<feature type="compositionally biased region" description="Basic and acidic residues" evidence="1">
    <location>
        <begin position="239"/>
        <end position="255"/>
    </location>
</feature>
<evidence type="ECO:0000256" key="1">
    <source>
        <dbReference type="SAM" id="MobiDB-lite"/>
    </source>
</evidence>
<reference evidence="4 5" key="1">
    <citation type="submission" date="2016-07" db="EMBL/GenBank/DDBJ databases">
        <title>Pervasive Adenine N6-methylation of Active Genes in Fungi.</title>
        <authorList>
            <consortium name="DOE Joint Genome Institute"/>
            <person name="Mondo S.J."/>
            <person name="Dannebaum R.O."/>
            <person name="Kuo R.C."/>
            <person name="Labutti K."/>
            <person name="Haridas S."/>
            <person name="Kuo A."/>
            <person name="Salamov A."/>
            <person name="Ahrendt S.R."/>
            <person name="Lipzen A."/>
            <person name="Sullivan W."/>
            <person name="Andreopoulos W.B."/>
            <person name="Clum A."/>
            <person name="Lindquist E."/>
            <person name="Daum C."/>
            <person name="Ramamoorthy G.K."/>
            <person name="Gryganskyi A."/>
            <person name="Culley D."/>
            <person name="Magnuson J.K."/>
            <person name="James T.Y."/>
            <person name="O'Malley M.A."/>
            <person name="Stajich J.E."/>
            <person name="Spatafora J.W."/>
            <person name="Visel A."/>
            <person name="Grigoriev I.V."/>
        </authorList>
    </citation>
    <scope>NUCLEOTIDE SEQUENCE [LARGE SCALE GENOMIC DNA]</scope>
    <source>
        <strain evidence="4 5">CBS 115471</strain>
    </source>
</reference>